<evidence type="ECO:0000313" key="2">
    <source>
        <dbReference type="Proteomes" id="UP001447516"/>
    </source>
</evidence>
<keyword evidence="2" id="KW-1185">Reference proteome</keyword>
<sequence>MGLTTPPAPFDVAAVFPELEGRRRTTVRLHPRRGAPTITDSSMGGPLLWPADEPWPICPAPETHDPPEGFDPLPLVPVLQLFVGDVPELPFPDDTDTFQLLWCPVDHEPFFQPHPVVRWRKATAAGSLLTEVPEPHADSEELYLPAACVLSPERVGEYPAGWELSPELRARIRDWEENFPNPDGWEYFSHLSVAPGSKVGGWIDWIQDPVKVECSRGHEMEHLLTVASWEHNVHSRKRWTPLEEQHLLRRHQVPELQEPADIMLGDAGSMYLFVCLACPERPVEMVGQCS</sequence>
<protein>
    <submittedName>
        <fullName evidence="1">DUF1963 domain-containing protein</fullName>
    </submittedName>
</protein>
<dbReference type="RefSeq" id="WP_346227394.1">
    <property type="nucleotide sequence ID" value="NZ_JBDJAW010000016.1"/>
</dbReference>
<evidence type="ECO:0000313" key="1">
    <source>
        <dbReference type="EMBL" id="MEN3537418.1"/>
    </source>
</evidence>
<dbReference type="InterPro" id="IPR035948">
    <property type="entry name" value="YwqG-like_sf"/>
</dbReference>
<dbReference type="EMBL" id="JBDJAW010000016">
    <property type="protein sequence ID" value="MEN3537418.1"/>
    <property type="molecule type" value="Genomic_DNA"/>
</dbReference>
<accession>A0ABV0AQ80</accession>
<dbReference type="Gene3D" id="2.30.320.10">
    <property type="entry name" value="YwqG-like"/>
    <property type="match status" value="1"/>
</dbReference>
<proteinExistence type="predicted"/>
<gene>
    <name evidence="1" type="ORF">AAH991_20060</name>
</gene>
<comment type="caution">
    <text evidence="1">The sequence shown here is derived from an EMBL/GenBank/DDBJ whole genome shotgun (WGS) entry which is preliminary data.</text>
</comment>
<dbReference type="Proteomes" id="UP001447516">
    <property type="component" value="Unassembled WGS sequence"/>
</dbReference>
<name>A0ABV0AQ80_9ACTN</name>
<reference evidence="1 2" key="1">
    <citation type="submission" date="2024-05" db="EMBL/GenBank/DDBJ databases">
        <title>Microbispora sp.ZYX-F-249.</title>
        <authorList>
            <person name="Xie H."/>
        </authorList>
    </citation>
    <scope>NUCLEOTIDE SEQUENCE [LARGE SCALE GENOMIC DNA]</scope>
    <source>
        <strain evidence="1 2">ZYX-F-249</strain>
    </source>
</reference>
<organism evidence="1 2">
    <name type="scientific">Microbispora maris</name>
    <dbReference type="NCBI Taxonomy" id="3144104"/>
    <lineage>
        <taxon>Bacteria</taxon>
        <taxon>Bacillati</taxon>
        <taxon>Actinomycetota</taxon>
        <taxon>Actinomycetes</taxon>
        <taxon>Streptosporangiales</taxon>
        <taxon>Streptosporangiaceae</taxon>
        <taxon>Microbispora</taxon>
    </lineage>
</organism>
<dbReference type="SUPFAM" id="SSF103032">
    <property type="entry name" value="Hypothetical protein YwqG"/>
    <property type="match status" value="1"/>
</dbReference>